<proteinExistence type="predicted"/>
<organism evidence="2">
    <name type="scientific">Tetraselmis sp. GSL018</name>
    <dbReference type="NCBI Taxonomy" id="582737"/>
    <lineage>
        <taxon>Eukaryota</taxon>
        <taxon>Viridiplantae</taxon>
        <taxon>Chlorophyta</taxon>
        <taxon>core chlorophytes</taxon>
        <taxon>Chlorodendrophyceae</taxon>
        <taxon>Chlorodendrales</taxon>
        <taxon>Chlorodendraceae</taxon>
        <taxon>Tetraselmis</taxon>
    </lineage>
</organism>
<evidence type="ECO:0000256" key="1">
    <source>
        <dbReference type="SAM" id="MobiDB-lite"/>
    </source>
</evidence>
<feature type="region of interest" description="Disordered" evidence="1">
    <location>
        <begin position="17"/>
        <end position="52"/>
    </location>
</feature>
<dbReference type="AlphaFoldDB" id="A0A061S7N7"/>
<sequence length="52" mass="5599">KQLLPKDFTSLMSSCAVRDPRGVSPDAAAGQSGKAGERNVELEPPWERQSNS</sequence>
<evidence type="ECO:0000313" key="2">
    <source>
        <dbReference type="EMBL" id="JAC79039.1"/>
    </source>
</evidence>
<dbReference type="EMBL" id="GBEZ01006351">
    <property type="protein sequence ID" value="JAC79039.1"/>
    <property type="molecule type" value="Transcribed_RNA"/>
</dbReference>
<reference evidence="2" key="1">
    <citation type="submission" date="2014-05" db="EMBL/GenBank/DDBJ databases">
        <title>The transcriptome of the halophilic microalga Tetraselmis sp. GSL018 isolated from the Great Salt Lake, Utah.</title>
        <authorList>
            <person name="Jinkerson R.E."/>
            <person name="D'Adamo S."/>
            <person name="Posewitz M.C."/>
        </authorList>
    </citation>
    <scope>NUCLEOTIDE SEQUENCE</scope>
    <source>
        <strain evidence="2">GSL018</strain>
    </source>
</reference>
<gene>
    <name evidence="2" type="ORF">TSPGSL018_13696</name>
</gene>
<protein>
    <submittedName>
        <fullName evidence="2">Uncharacterized protein</fullName>
    </submittedName>
</protein>
<name>A0A061S7N7_9CHLO</name>
<accession>A0A061S7N7</accession>
<feature type="non-terminal residue" evidence="2">
    <location>
        <position position="1"/>
    </location>
</feature>